<sequence>MPFIASDRFRIIKHLPGVTLAQAGSLLAAISDEDIIAEIQACLDALDALKEALSTERSGTDAALIRVDVLEWSPGGRTSGMETERLELRNQLAILLGLESWGSFSNLSGSVEFHPI</sequence>
<dbReference type="RefSeq" id="WP_190717419.1">
    <property type="nucleotide sequence ID" value="NZ_JACJST010000020.1"/>
</dbReference>
<keyword evidence="2" id="KW-1185">Reference proteome</keyword>
<reference evidence="1 2" key="1">
    <citation type="journal article" date="2020" name="ISME J.">
        <title>Comparative genomics reveals insights into cyanobacterial evolution and habitat adaptation.</title>
        <authorList>
            <person name="Chen M.Y."/>
            <person name="Teng W.K."/>
            <person name="Zhao L."/>
            <person name="Hu C.X."/>
            <person name="Zhou Y.K."/>
            <person name="Han B.P."/>
            <person name="Song L.R."/>
            <person name="Shu W.S."/>
        </authorList>
    </citation>
    <scope>NUCLEOTIDE SEQUENCE [LARGE SCALE GENOMIC DNA]</scope>
    <source>
        <strain evidence="1 2">FACHB-196</strain>
    </source>
</reference>
<dbReference type="EMBL" id="JACJST010000020">
    <property type="protein sequence ID" value="MBD2570047.1"/>
    <property type="molecule type" value="Genomic_DNA"/>
</dbReference>
<accession>A0ABR8FK43</accession>
<comment type="caution">
    <text evidence="1">The sequence shown here is derived from an EMBL/GenBank/DDBJ whole genome shotgun (WGS) entry which is preliminary data.</text>
</comment>
<organism evidence="1 2">
    <name type="scientific">Anabaena lutea FACHB-196</name>
    <dbReference type="NCBI Taxonomy" id="2692881"/>
    <lineage>
        <taxon>Bacteria</taxon>
        <taxon>Bacillati</taxon>
        <taxon>Cyanobacteriota</taxon>
        <taxon>Cyanophyceae</taxon>
        <taxon>Nostocales</taxon>
        <taxon>Nostocaceae</taxon>
        <taxon>Anabaena</taxon>
    </lineage>
</organism>
<dbReference type="Proteomes" id="UP000640531">
    <property type="component" value="Unassembled WGS sequence"/>
</dbReference>
<name>A0ABR8FK43_9NOST</name>
<evidence type="ECO:0000313" key="2">
    <source>
        <dbReference type="Proteomes" id="UP000640531"/>
    </source>
</evidence>
<protein>
    <submittedName>
        <fullName evidence="1">Uncharacterized protein</fullName>
    </submittedName>
</protein>
<gene>
    <name evidence="1" type="ORF">H6G59_19525</name>
</gene>
<evidence type="ECO:0000313" key="1">
    <source>
        <dbReference type="EMBL" id="MBD2570047.1"/>
    </source>
</evidence>
<proteinExistence type="predicted"/>